<dbReference type="STRING" id="61819.ENSACIP00000021091"/>
<feature type="domain" description="Homeobox" evidence="10">
    <location>
        <begin position="37"/>
        <end position="100"/>
    </location>
</feature>
<dbReference type="GO" id="GO:0006355">
    <property type="term" value="P:regulation of DNA-templated transcription"/>
    <property type="evidence" value="ECO:0007669"/>
    <property type="project" value="InterPro"/>
</dbReference>
<feature type="compositionally biased region" description="Polar residues" evidence="9">
    <location>
        <begin position="134"/>
        <end position="146"/>
    </location>
</feature>
<dbReference type="InterPro" id="IPR001356">
    <property type="entry name" value="HD"/>
</dbReference>
<keyword evidence="2" id="KW-0805">Transcription regulation</keyword>
<keyword evidence="5" id="KW-0804">Transcription</keyword>
<protein>
    <recommendedName>
        <fullName evidence="10">Homeobox domain-containing protein</fullName>
    </recommendedName>
</protein>
<dbReference type="GO" id="GO:0003677">
    <property type="term" value="F:DNA binding"/>
    <property type="evidence" value="ECO:0007669"/>
    <property type="project" value="UniProtKB-UniRule"/>
</dbReference>
<dbReference type="PROSITE" id="PS50071">
    <property type="entry name" value="HOMEOBOX_2"/>
    <property type="match status" value="1"/>
</dbReference>
<dbReference type="InterPro" id="IPR009057">
    <property type="entry name" value="Homeodomain-like_sf"/>
</dbReference>
<feature type="region of interest" description="Disordered" evidence="9">
    <location>
        <begin position="109"/>
        <end position="146"/>
    </location>
</feature>
<dbReference type="GeneTree" id="ENSGT00940000159849"/>
<dbReference type="SMART" id="SM00389">
    <property type="entry name" value="HOX"/>
    <property type="match status" value="1"/>
</dbReference>
<keyword evidence="6 8" id="KW-0539">Nucleus</keyword>
<dbReference type="PANTHER" id="PTHR11850">
    <property type="entry name" value="HOMEOBOX PROTEIN TRANSCRIPTION FACTORS"/>
    <property type="match status" value="1"/>
</dbReference>
<dbReference type="CDD" id="cd00086">
    <property type="entry name" value="homeodomain"/>
    <property type="match status" value="1"/>
</dbReference>
<evidence type="ECO:0000256" key="4">
    <source>
        <dbReference type="ARBA" id="ARBA00023155"/>
    </source>
</evidence>
<dbReference type="Pfam" id="PF05920">
    <property type="entry name" value="Homeobox_KN"/>
    <property type="match status" value="1"/>
</dbReference>
<dbReference type="Proteomes" id="UP000261340">
    <property type="component" value="Unplaced"/>
</dbReference>
<organism evidence="11 12">
    <name type="scientific">Amphilophus citrinellus</name>
    <name type="common">Midas cichlid</name>
    <name type="synonym">Cichlasoma citrinellum</name>
    <dbReference type="NCBI Taxonomy" id="61819"/>
    <lineage>
        <taxon>Eukaryota</taxon>
        <taxon>Metazoa</taxon>
        <taxon>Chordata</taxon>
        <taxon>Craniata</taxon>
        <taxon>Vertebrata</taxon>
        <taxon>Euteleostomi</taxon>
        <taxon>Actinopterygii</taxon>
        <taxon>Neopterygii</taxon>
        <taxon>Teleostei</taxon>
        <taxon>Neoteleostei</taxon>
        <taxon>Acanthomorphata</taxon>
        <taxon>Ovalentaria</taxon>
        <taxon>Cichlomorphae</taxon>
        <taxon>Cichliformes</taxon>
        <taxon>Cichlidae</taxon>
        <taxon>New World cichlids</taxon>
        <taxon>Cichlasomatinae</taxon>
        <taxon>Heroini</taxon>
        <taxon>Amphilophus</taxon>
    </lineage>
</organism>
<evidence type="ECO:0000256" key="2">
    <source>
        <dbReference type="ARBA" id="ARBA00023015"/>
    </source>
</evidence>
<dbReference type="SUPFAM" id="SSF46689">
    <property type="entry name" value="Homeodomain-like"/>
    <property type="match status" value="1"/>
</dbReference>
<feature type="DNA-binding region" description="Homeobox" evidence="8">
    <location>
        <begin position="39"/>
        <end position="101"/>
    </location>
</feature>
<dbReference type="Ensembl" id="ENSACIT00000021639.1">
    <property type="protein sequence ID" value="ENSACIP00000021091.1"/>
    <property type="gene ID" value="ENSACIG00000016374.1"/>
</dbReference>
<proteinExistence type="inferred from homology"/>
<keyword evidence="12" id="KW-1185">Reference proteome</keyword>
<evidence type="ECO:0000256" key="5">
    <source>
        <dbReference type="ARBA" id="ARBA00023163"/>
    </source>
</evidence>
<evidence type="ECO:0000256" key="1">
    <source>
        <dbReference type="ARBA" id="ARBA00004123"/>
    </source>
</evidence>
<name>A0A3Q0SDA3_AMPCI</name>
<dbReference type="InterPro" id="IPR050224">
    <property type="entry name" value="TALE_homeobox"/>
</dbReference>
<sequence length="283" mass="31519">MKCTVAIATYTLKILISPCLNRPSLLVRDSPLGRGLAGKRRRRGNLPKEAVQILKNWLYEHRFNAYPSEQEKQSLSTQTKLTVLQICNWFINARRRLLPELLRKDGKDPTKFTISRKVGSRNEGHTSNGGGVSLSESHSSTRPLPQRPYVQSTRVLDLSVLGCTATAILTGAGYPGKDVSDQTLMKLDTMSLVGKAKEQGATNCLFSTPPSSPADQYPVPDFSALRLLADVAALKAIEFENEMKLKSQNKSTETEQPPLKDPGTFFFNDILITKFYRSIFKRS</sequence>
<comment type="similarity">
    <text evidence="7">Belongs to the TALE/TGIF homeobox family.</text>
</comment>
<dbReference type="AlphaFoldDB" id="A0A3Q0SDA3"/>
<evidence type="ECO:0000256" key="6">
    <source>
        <dbReference type="ARBA" id="ARBA00023242"/>
    </source>
</evidence>
<evidence type="ECO:0000313" key="11">
    <source>
        <dbReference type="Ensembl" id="ENSACIP00000021091.1"/>
    </source>
</evidence>
<evidence type="ECO:0000259" key="10">
    <source>
        <dbReference type="PROSITE" id="PS50071"/>
    </source>
</evidence>
<keyword evidence="3 8" id="KW-0238">DNA-binding</keyword>
<dbReference type="InterPro" id="IPR008422">
    <property type="entry name" value="KN_HD"/>
</dbReference>
<evidence type="ECO:0000256" key="8">
    <source>
        <dbReference type="PROSITE-ProRule" id="PRU00108"/>
    </source>
</evidence>
<dbReference type="Gene3D" id="1.10.10.60">
    <property type="entry name" value="Homeodomain-like"/>
    <property type="match status" value="1"/>
</dbReference>
<evidence type="ECO:0000313" key="12">
    <source>
        <dbReference type="Proteomes" id="UP000261340"/>
    </source>
</evidence>
<dbReference type="FunFam" id="1.10.10.60:FF:000059">
    <property type="entry name" value="TGFB-induced factor homeobox 1"/>
    <property type="match status" value="1"/>
</dbReference>
<reference evidence="11" key="1">
    <citation type="submission" date="2025-08" db="UniProtKB">
        <authorList>
            <consortium name="Ensembl"/>
        </authorList>
    </citation>
    <scope>IDENTIFICATION</scope>
</reference>
<evidence type="ECO:0000256" key="7">
    <source>
        <dbReference type="ARBA" id="ARBA00038021"/>
    </source>
</evidence>
<accession>A0A3Q0SDA3</accession>
<evidence type="ECO:0000256" key="3">
    <source>
        <dbReference type="ARBA" id="ARBA00023125"/>
    </source>
</evidence>
<comment type="subcellular location">
    <subcellularLocation>
        <location evidence="1 8">Nucleus</location>
    </subcellularLocation>
</comment>
<reference evidence="11" key="2">
    <citation type="submission" date="2025-09" db="UniProtKB">
        <authorList>
            <consortium name="Ensembl"/>
        </authorList>
    </citation>
    <scope>IDENTIFICATION</scope>
</reference>
<keyword evidence="4 8" id="KW-0371">Homeobox</keyword>
<dbReference type="GO" id="GO:0005634">
    <property type="term" value="C:nucleus"/>
    <property type="evidence" value="ECO:0007669"/>
    <property type="project" value="UniProtKB-SubCell"/>
</dbReference>
<evidence type="ECO:0000256" key="9">
    <source>
        <dbReference type="SAM" id="MobiDB-lite"/>
    </source>
</evidence>